<sequence length="296" mass="33823">MEKSHEVKEDAHREIGPNHVPKGGTDPSPMEKLLIHSGSSDTFENRLIVKNILDTINMRQQKFRKNGAQELQQKFNPRPKNNYSKPDIMEINKNISEWLFEGDIMLTPKQAYALLAERGGDALATYSSCDQKKRAVQTNPFYFWNPAVAINYTLDIELSSSVASLIDQGVQYWQDNTCLSFKKNANGLNRLRFYQGSGCWSYIGKQASWNSQDISIGSGCNSLGTVTHEIGHALGFYHTQSRYDRDNWLKVDYSNIASNAVYNFEKMTPETETHFNQKYDFGSVMQYNPCETFIHD</sequence>
<keyword evidence="2 3" id="KW-0482">Metalloprotease</keyword>
<keyword evidence="2 3" id="KW-0862">Zinc</keyword>
<feature type="binding site" evidence="2">
    <location>
        <position position="238"/>
    </location>
    <ligand>
        <name>Zn(2+)</name>
        <dbReference type="ChEBI" id="CHEBI:29105"/>
        <note>catalytic</note>
    </ligand>
</feature>
<dbReference type="PANTHER" id="PTHR10127:SF875">
    <property type="entry name" value="ZINC METALLOPROTEINASE NAS-28"/>
    <property type="match status" value="1"/>
</dbReference>
<feature type="compositionally biased region" description="Basic and acidic residues" evidence="4">
    <location>
        <begin position="1"/>
        <end position="16"/>
    </location>
</feature>
<dbReference type="SUPFAM" id="SSF55486">
    <property type="entry name" value="Metalloproteases ('zincins'), catalytic domain"/>
    <property type="match status" value="1"/>
</dbReference>
<accession>A0A1I7WVB5</accession>
<dbReference type="AlphaFoldDB" id="A0A1I7WVB5"/>
<feature type="active site" evidence="2">
    <location>
        <position position="229"/>
    </location>
</feature>
<dbReference type="GO" id="GO:0006508">
    <property type="term" value="P:proteolysis"/>
    <property type="evidence" value="ECO:0007669"/>
    <property type="project" value="UniProtKB-KW"/>
</dbReference>
<evidence type="ECO:0000313" key="7">
    <source>
        <dbReference type="WBParaSite" id="Hba_09104"/>
    </source>
</evidence>
<dbReference type="InterPro" id="IPR001506">
    <property type="entry name" value="Peptidase_M12A"/>
</dbReference>
<evidence type="ECO:0000259" key="5">
    <source>
        <dbReference type="PROSITE" id="PS51864"/>
    </source>
</evidence>
<dbReference type="Proteomes" id="UP000095283">
    <property type="component" value="Unplaced"/>
</dbReference>
<name>A0A1I7WVB5_HETBA</name>
<dbReference type="Pfam" id="PF01400">
    <property type="entry name" value="Astacin"/>
    <property type="match status" value="1"/>
</dbReference>
<comment type="caution">
    <text evidence="2">Lacks conserved residue(s) required for the propagation of feature annotation.</text>
</comment>
<keyword evidence="2 3" id="KW-0479">Metal-binding</keyword>
<evidence type="ECO:0000313" key="6">
    <source>
        <dbReference type="Proteomes" id="UP000095283"/>
    </source>
</evidence>
<dbReference type="InterPro" id="IPR006026">
    <property type="entry name" value="Peptidase_Metallo"/>
</dbReference>
<dbReference type="GO" id="GO:0008270">
    <property type="term" value="F:zinc ion binding"/>
    <property type="evidence" value="ECO:0007669"/>
    <property type="project" value="UniProtKB-UniRule"/>
</dbReference>
<protein>
    <recommendedName>
        <fullName evidence="3">Metalloendopeptidase</fullName>
        <ecNumber evidence="3">3.4.24.-</ecNumber>
    </recommendedName>
</protein>
<feature type="region of interest" description="Disordered" evidence="4">
    <location>
        <begin position="1"/>
        <end position="29"/>
    </location>
</feature>
<evidence type="ECO:0000256" key="3">
    <source>
        <dbReference type="RuleBase" id="RU361183"/>
    </source>
</evidence>
<dbReference type="SMART" id="SM00235">
    <property type="entry name" value="ZnMc"/>
    <property type="match status" value="1"/>
</dbReference>
<dbReference type="PROSITE" id="PS51864">
    <property type="entry name" value="ASTACIN"/>
    <property type="match status" value="1"/>
</dbReference>
<dbReference type="CDD" id="cd04280">
    <property type="entry name" value="ZnMc_astacin_like"/>
    <property type="match status" value="1"/>
</dbReference>
<proteinExistence type="predicted"/>
<comment type="cofactor">
    <cofactor evidence="2 3">
        <name>Zn(2+)</name>
        <dbReference type="ChEBI" id="CHEBI:29105"/>
    </cofactor>
    <text evidence="2 3">Binds 1 zinc ion per subunit.</text>
</comment>
<organism evidence="6 7">
    <name type="scientific">Heterorhabditis bacteriophora</name>
    <name type="common">Entomopathogenic nematode worm</name>
    <dbReference type="NCBI Taxonomy" id="37862"/>
    <lineage>
        <taxon>Eukaryota</taxon>
        <taxon>Metazoa</taxon>
        <taxon>Ecdysozoa</taxon>
        <taxon>Nematoda</taxon>
        <taxon>Chromadorea</taxon>
        <taxon>Rhabditida</taxon>
        <taxon>Rhabditina</taxon>
        <taxon>Rhabditomorpha</taxon>
        <taxon>Strongyloidea</taxon>
        <taxon>Heterorhabditidae</taxon>
        <taxon>Heterorhabditis</taxon>
    </lineage>
</organism>
<feature type="domain" description="Peptidase M12A" evidence="5">
    <location>
        <begin position="134"/>
        <end position="296"/>
    </location>
</feature>
<dbReference type="EC" id="3.4.24.-" evidence="3"/>
<reference evidence="7" key="1">
    <citation type="submission" date="2016-11" db="UniProtKB">
        <authorList>
            <consortium name="WormBaseParasite"/>
        </authorList>
    </citation>
    <scope>IDENTIFICATION</scope>
</reference>
<dbReference type="InterPro" id="IPR034035">
    <property type="entry name" value="Astacin-like_dom"/>
</dbReference>
<evidence type="ECO:0000256" key="1">
    <source>
        <dbReference type="ARBA" id="ARBA00023157"/>
    </source>
</evidence>
<dbReference type="InterPro" id="IPR024079">
    <property type="entry name" value="MetalloPept_cat_dom_sf"/>
</dbReference>
<dbReference type="Gene3D" id="3.40.390.10">
    <property type="entry name" value="Collagenase (Catalytic Domain)"/>
    <property type="match status" value="1"/>
</dbReference>
<dbReference type="GO" id="GO:0004222">
    <property type="term" value="F:metalloendopeptidase activity"/>
    <property type="evidence" value="ECO:0007669"/>
    <property type="project" value="UniProtKB-UniRule"/>
</dbReference>
<feature type="binding site" evidence="2">
    <location>
        <position position="228"/>
    </location>
    <ligand>
        <name>Zn(2+)</name>
        <dbReference type="ChEBI" id="CHEBI:29105"/>
        <note>catalytic</note>
    </ligand>
</feature>
<evidence type="ECO:0000256" key="4">
    <source>
        <dbReference type="SAM" id="MobiDB-lite"/>
    </source>
</evidence>
<evidence type="ECO:0000256" key="2">
    <source>
        <dbReference type="PROSITE-ProRule" id="PRU01211"/>
    </source>
</evidence>
<feature type="binding site" evidence="2">
    <location>
        <position position="232"/>
    </location>
    <ligand>
        <name>Zn(2+)</name>
        <dbReference type="ChEBI" id="CHEBI:29105"/>
        <note>catalytic</note>
    </ligand>
</feature>
<dbReference type="WBParaSite" id="Hba_09104">
    <property type="protein sequence ID" value="Hba_09104"/>
    <property type="gene ID" value="Hba_09104"/>
</dbReference>
<keyword evidence="6" id="KW-1185">Reference proteome</keyword>
<keyword evidence="1" id="KW-1015">Disulfide bond</keyword>
<dbReference type="PANTHER" id="PTHR10127">
    <property type="entry name" value="DISCOIDIN, CUB, EGF, LAMININ , AND ZINC METALLOPROTEASE DOMAIN CONTAINING"/>
    <property type="match status" value="1"/>
</dbReference>
<keyword evidence="2 3" id="KW-0645">Protease</keyword>
<dbReference type="PRINTS" id="PR00480">
    <property type="entry name" value="ASTACIN"/>
</dbReference>
<keyword evidence="2 3" id="KW-0378">Hydrolase</keyword>